<evidence type="ECO:0000313" key="10">
    <source>
        <dbReference type="Proteomes" id="UP001152747"/>
    </source>
</evidence>
<feature type="domain" description="Chitin-binding type-2" evidence="8">
    <location>
        <begin position="55"/>
        <end position="112"/>
    </location>
</feature>
<dbReference type="InterPro" id="IPR002557">
    <property type="entry name" value="Chitin-bd_dom"/>
</dbReference>
<reference evidence="9" key="1">
    <citation type="submission" date="2022-11" db="EMBL/GenBank/DDBJ databases">
        <authorList>
            <person name="Kikuchi T."/>
        </authorList>
    </citation>
    <scope>NUCLEOTIDE SEQUENCE</scope>
    <source>
        <strain evidence="9">PS1010</strain>
    </source>
</reference>
<feature type="domain" description="Chitin-binding type-2" evidence="8">
    <location>
        <begin position="178"/>
        <end position="233"/>
    </location>
</feature>
<dbReference type="Proteomes" id="UP001152747">
    <property type="component" value="Unassembled WGS sequence"/>
</dbReference>
<dbReference type="PANTHER" id="PTHR23301:SF0">
    <property type="entry name" value="CHITIN-BINDING TYPE-2 DOMAIN-CONTAINING PROTEIN-RELATED"/>
    <property type="match status" value="1"/>
</dbReference>
<keyword evidence="5" id="KW-1015">Disulfide bond</keyword>
<dbReference type="PANTHER" id="PTHR23301">
    <property type="entry name" value="CHITIN BINDING PERITROPHIN-A"/>
    <property type="match status" value="1"/>
</dbReference>
<keyword evidence="3" id="KW-0732">Signal</keyword>
<dbReference type="AlphaFoldDB" id="A0A9P1INR0"/>
<dbReference type="PROSITE" id="PS50940">
    <property type="entry name" value="CHIT_BIND_II"/>
    <property type="match status" value="3"/>
</dbReference>
<evidence type="ECO:0000256" key="2">
    <source>
        <dbReference type="ARBA" id="ARBA00022669"/>
    </source>
</evidence>
<organism evidence="9 10">
    <name type="scientific">Caenorhabditis angaria</name>
    <dbReference type="NCBI Taxonomy" id="860376"/>
    <lineage>
        <taxon>Eukaryota</taxon>
        <taxon>Metazoa</taxon>
        <taxon>Ecdysozoa</taxon>
        <taxon>Nematoda</taxon>
        <taxon>Chromadorea</taxon>
        <taxon>Rhabditida</taxon>
        <taxon>Rhabditina</taxon>
        <taxon>Rhabditomorpha</taxon>
        <taxon>Rhabditoidea</taxon>
        <taxon>Rhabditidae</taxon>
        <taxon>Peloderinae</taxon>
        <taxon>Caenorhabditis</taxon>
    </lineage>
</organism>
<evidence type="ECO:0000256" key="1">
    <source>
        <dbReference type="ARBA" id="ARBA00022473"/>
    </source>
</evidence>
<feature type="compositionally biased region" description="Acidic residues" evidence="7">
    <location>
        <begin position="134"/>
        <end position="156"/>
    </location>
</feature>
<dbReference type="GO" id="GO:0008061">
    <property type="term" value="F:chitin binding"/>
    <property type="evidence" value="ECO:0007669"/>
    <property type="project" value="UniProtKB-KW"/>
</dbReference>
<comment type="caution">
    <text evidence="9">The sequence shown here is derived from an EMBL/GenBank/DDBJ whole genome shotgun (WGS) entry which is preliminary data.</text>
</comment>
<evidence type="ECO:0000259" key="8">
    <source>
        <dbReference type="PROSITE" id="PS50940"/>
    </source>
</evidence>
<keyword evidence="2" id="KW-0147">Chitin-binding</keyword>
<gene>
    <name evidence="9" type="ORF">CAMP_LOCUS11757</name>
</gene>
<evidence type="ECO:0000256" key="5">
    <source>
        <dbReference type="ARBA" id="ARBA00023157"/>
    </source>
</evidence>
<dbReference type="Gene3D" id="3.20.20.80">
    <property type="entry name" value="Glycosidases"/>
    <property type="match status" value="1"/>
</dbReference>
<keyword evidence="10" id="KW-1185">Reference proteome</keyword>
<feature type="domain" description="Chitin-binding type-2" evidence="8">
    <location>
        <begin position="261"/>
        <end position="312"/>
    </location>
</feature>
<dbReference type="Pfam" id="PF01607">
    <property type="entry name" value="CBM_14"/>
    <property type="match status" value="3"/>
</dbReference>
<dbReference type="FunFam" id="2.170.140.10:FF:000009">
    <property type="entry name" value="Chondroitin proteoglycan 1"/>
    <property type="match status" value="1"/>
</dbReference>
<dbReference type="InterPro" id="IPR051940">
    <property type="entry name" value="Chitin_bind-dev_reg"/>
</dbReference>
<protein>
    <recommendedName>
        <fullName evidence="8">Chitin-binding type-2 domain-containing protein</fullName>
    </recommendedName>
</protein>
<keyword evidence="1" id="KW-0217">Developmental protein</keyword>
<evidence type="ECO:0000256" key="7">
    <source>
        <dbReference type="SAM" id="MobiDB-lite"/>
    </source>
</evidence>
<dbReference type="SUPFAM" id="SSF57625">
    <property type="entry name" value="Invertebrate chitin-binding proteins"/>
    <property type="match status" value="3"/>
</dbReference>
<feature type="region of interest" description="Disordered" evidence="7">
    <location>
        <begin position="234"/>
        <end position="253"/>
    </location>
</feature>
<evidence type="ECO:0000256" key="4">
    <source>
        <dbReference type="ARBA" id="ARBA00022737"/>
    </source>
</evidence>
<dbReference type="EMBL" id="CANHGI010000004">
    <property type="protein sequence ID" value="CAI5449120.1"/>
    <property type="molecule type" value="Genomic_DNA"/>
</dbReference>
<dbReference type="GO" id="GO:0005576">
    <property type="term" value="C:extracellular region"/>
    <property type="evidence" value="ECO:0007669"/>
    <property type="project" value="InterPro"/>
</dbReference>
<sequence length="319" mass="33624">MSIKGRNLRNFLTGSGLKSLSITDDFVQNTNLLTYPEDVVSSGQSGTIPDDLSVPQDCQNKEDGLYELAGCSTQFLTCSGGIARIMDCPANLIYDSRIVACEYSYNVPACNGGSGYEPAQEPTVDETTTTQEFETTEEATTEEATTEEVTTEEATTEEATIVPEGSAILPASDEPRAANHCVEDGFYSYGACSDSYTACSNGYSIPMQCPSGLAFDQARQLCDYPLAVAECSNESSGSGSGAEAEGSGEAEYGSGAGYEEPTACVGGATQIAACSSSYQNCVNGEWTIFTCENDLVFSQQQGECVSAETCSPQNTSSPY</sequence>
<keyword evidence="4" id="KW-0677">Repeat</keyword>
<dbReference type="OrthoDB" id="5877064at2759"/>
<keyword evidence="6" id="KW-0325">Glycoprotein</keyword>
<evidence type="ECO:0000256" key="3">
    <source>
        <dbReference type="ARBA" id="ARBA00022729"/>
    </source>
</evidence>
<feature type="region of interest" description="Disordered" evidence="7">
    <location>
        <begin position="115"/>
        <end position="158"/>
    </location>
</feature>
<proteinExistence type="predicted"/>
<accession>A0A9P1INR0</accession>
<name>A0A9P1INR0_9PELO</name>
<evidence type="ECO:0000256" key="6">
    <source>
        <dbReference type="ARBA" id="ARBA00023180"/>
    </source>
</evidence>
<dbReference type="Gene3D" id="2.170.140.10">
    <property type="entry name" value="Chitin binding domain"/>
    <property type="match status" value="2"/>
</dbReference>
<evidence type="ECO:0000313" key="9">
    <source>
        <dbReference type="EMBL" id="CAI5449120.1"/>
    </source>
</evidence>
<dbReference type="SMART" id="SM00494">
    <property type="entry name" value="ChtBD2"/>
    <property type="match status" value="3"/>
</dbReference>
<dbReference type="InterPro" id="IPR036508">
    <property type="entry name" value="Chitin-bd_dom_sf"/>
</dbReference>